<evidence type="ECO:0000313" key="2">
    <source>
        <dbReference type="Proteomes" id="UP000649617"/>
    </source>
</evidence>
<dbReference type="Proteomes" id="UP000649617">
    <property type="component" value="Unassembled WGS sequence"/>
</dbReference>
<sequence>DTILEAVGQHPDVARHAASYNRIASLGLFQQFQYQGLLAYLRNVSMPQPAV</sequence>
<feature type="non-terminal residue" evidence="1">
    <location>
        <position position="1"/>
    </location>
</feature>
<dbReference type="EMBL" id="CAJNIZ010019247">
    <property type="protein sequence ID" value="CAE7423402.1"/>
    <property type="molecule type" value="Genomic_DNA"/>
</dbReference>
<comment type="caution">
    <text evidence="1">The sequence shown here is derived from an EMBL/GenBank/DDBJ whole genome shotgun (WGS) entry which is preliminary data.</text>
</comment>
<feature type="non-terminal residue" evidence="1">
    <location>
        <position position="51"/>
    </location>
</feature>
<evidence type="ECO:0000313" key="1">
    <source>
        <dbReference type="EMBL" id="CAE7423402.1"/>
    </source>
</evidence>
<gene>
    <name evidence="1" type="primary">slc47a1</name>
    <name evidence="1" type="ORF">SPIL2461_LOCUS10391</name>
</gene>
<proteinExistence type="predicted"/>
<protein>
    <submittedName>
        <fullName evidence="1">Slc47a1 protein</fullName>
    </submittedName>
</protein>
<name>A0A812R794_SYMPI</name>
<reference evidence="1" key="1">
    <citation type="submission" date="2021-02" db="EMBL/GenBank/DDBJ databases">
        <authorList>
            <person name="Dougan E. K."/>
            <person name="Rhodes N."/>
            <person name="Thang M."/>
            <person name="Chan C."/>
        </authorList>
    </citation>
    <scope>NUCLEOTIDE SEQUENCE</scope>
</reference>
<organism evidence="1 2">
    <name type="scientific">Symbiodinium pilosum</name>
    <name type="common">Dinoflagellate</name>
    <dbReference type="NCBI Taxonomy" id="2952"/>
    <lineage>
        <taxon>Eukaryota</taxon>
        <taxon>Sar</taxon>
        <taxon>Alveolata</taxon>
        <taxon>Dinophyceae</taxon>
        <taxon>Suessiales</taxon>
        <taxon>Symbiodiniaceae</taxon>
        <taxon>Symbiodinium</taxon>
    </lineage>
</organism>
<dbReference type="AlphaFoldDB" id="A0A812R794"/>
<keyword evidence="2" id="KW-1185">Reference proteome</keyword>
<accession>A0A812R794</accession>